<evidence type="ECO:0000313" key="6">
    <source>
        <dbReference type="EMBL" id="PTU30766.1"/>
    </source>
</evidence>
<dbReference type="Pfam" id="PF13545">
    <property type="entry name" value="HTH_Crp_2"/>
    <property type="match status" value="1"/>
</dbReference>
<keyword evidence="3" id="KW-0804">Transcription</keyword>
<dbReference type="AlphaFoldDB" id="A0A2T5MDW2"/>
<evidence type="ECO:0000313" key="7">
    <source>
        <dbReference type="Proteomes" id="UP000244248"/>
    </source>
</evidence>
<dbReference type="InterPro" id="IPR012318">
    <property type="entry name" value="HTH_CRP"/>
</dbReference>
<dbReference type="InterPro" id="IPR000595">
    <property type="entry name" value="cNMP-bd_dom"/>
</dbReference>
<feature type="domain" description="HTH crp-type" evidence="5">
    <location>
        <begin position="146"/>
        <end position="212"/>
    </location>
</feature>
<dbReference type="InterPro" id="IPR036388">
    <property type="entry name" value="WH-like_DNA-bd_sf"/>
</dbReference>
<dbReference type="EMBL" id="QANS01000005">
    <property type="protein sequence ID" value="PTU30766.1"/>
    <property type="molecule type" value="Genomic_DNA"/>
</dbReference>
<dbReference type="PANTHER" id="PTHR24567">
    <property type="entry name" value="CRP FAMILY TRANSCRIPTIONAL REGULATORY PROTEIN"/>
    <property type="match status" value="1"/>
</dbReference>
<dbReference type="InterPro" id="IPR050397">
    <property type="entry name" value="Env_Response_Regulators"/>
</dbReference>
<dbReference type="OrthoDB" id="8969464at2"/>
<dbReference type="InterPro" id="IPR036390">
    <property type="entry name" value="WH_DNA-bd_sf"/>
</dbReference>
<dbReference type="InterPro" id="IPR014710">
    <property type="entry name" value="RmlC-like_jellyroll"/>
</dbReference>
<dbReference type="SMART" id="SM00100">
    <property type="entry name" value="cNMP"/>
    <property type="match status" value="1"/>
</dbReference>
<dbReference type="RefSeq" id="WP_107941136.1">
    <property type="nucleotide sequence ID" value="NZ_QANS01000005.1"/>
</dbReference>
<dbReference type="SUPFAM" id="SSF51206">
    <property type="entry name" value="cAMP-binding domain-like"/>
    <property type="match status" value="1"/>
</dbReference>
<protein>
    <submittedName>
        <fullName evidence="6">Crp/Fnr family transcriptional regulator</fullName>
    </submittedName>
</protein>
<name>A0A2T5MDW2_9GAMM</name>
<accession>A0A2T5MDW2</accession>
<evidence type="ECO:0000259" key="4">
    <source>
        <dbReference type="PROSITE" id="PS50042"/>
    </source>
</evidence>
<evidence type="ECO:0000256" key="1">
    <source>
        <dbReference type="ARBA" id="ARBA00023015"/>
    </source>
</evidence>
<gene>
    <name evidence="6" type="ORF">CJD38_13260</name>
</gene>
<organism evidence="6 7">
    <name type="scientific">Stenotrophobium rhamnosiphilum</name>
    <dbReference type="NCBI Taxonomy" id="2029166"/>
    <lineage>
        <taxon>Bacteria</taxon>
        <taxon>Pseudomonadati</taxon>
        <taxon>Pseudomonadota</taxon>
        <taxon>Gammaproteobacteria</taxon>
        <taxon>Nevskiales</taxon>
        <taxon>Nevskiaceae</taxon>
        <taxon>Stenotrophobium</taxon>
    </lineage>
</organism>
<reference evidence="6 7" key="1">
    <citation type="submission" date="2018-04" db="EMBL/GenBank/DDBJ databases">
        <title>Novel species isolated from glacier.</title>
        <authorList>
            <person name="Liu Q."/>
            <person name="Xin Y.-H."/>
        </authorList>
    </citation>
    <scope>NUCLEOTIDE SEQUENCE [LARGE SCALE GENOMIC DNA]</scope>
    <source>
        <strain evidence="6 7">GT1R17</strain>
    </source>
</reference>
<dbReference type="Gene3D" id="2.60.120.10">
    <property type="entry name" value="Jelly Rolls"/>
    <property type="match status" value="1"/>
</dbReference>
<dbReference type="PROSITE" id="PS51063">
    <property type="entry name" value="HTH_CRP_2"/>
    <property type="match status" value="1"/>
</dbReference>
<dbReference type="PROSITE" id="PS50042">
    <property type="entry name" value="CNMP_BINDING_3"/>
    <property type="match status" value="1"/>
</dbReference>
<keyword evidence="7" id="KW-1185">Reference proteome</keyword>
<feature type="domain" description="Cyclic nucleotide-binding" evidence="4">
    <location>
        <begin position="12"/>
        <end position="113"/>
    </location>
</feature>
<proteinExistence type="predicted"/>
<dbReference type="CDD" id="cd00038">
    <property type="entry name" value="CAP_ED"/>
    <property type="match status" value="1"/>
</dbReference>
<dbReference type="SUPFAM" id="SSF46785">
    <property type="entry name" value="Winged helix' DNA-binding domain"/>
    <property type="match status" value="1"/>
</dbReference>
<evidence type="ECO:0000259" key="5">
    <source>
        <dbReference type="PROSITE" id="PS51063"/>
    </source>
</evidence>
<keyword evidence="2" id="KW-0238">DNA-binding</keyword>
<dbReference type="Pfam" id="PF00027">
    <property type="entry name" value="cNMP_binding"/>
    <property type="match status" value="1"/>
</dbReference>
<dbReference type="Gene3D" id="1.10.10.10">
    <property type="entry name" value="Winged helix-like DNA-binding domain superfamily/Winged helix DNA-binding domain"/>
    <property type="match status" value="1"/>
</dbReference>
<keyword evidence="1" id="KW-0805">Transcription regulation</keyword>
<dbReference type="GO" id="GO:0003677">
    <property type="term" value="F:DNA binding"/>
    <property type="evidence" value="ECO:0007669"/>
    <property type="project" value="UniProtKB-KW"/>
</dbReference>
<dbReference type="InterPro" id="IPR018490">
    <property type="entry name" value="cNMP-bd_dom_sf"/>
</dbReference>
<dbReference type="PANTHER" id="PTHR24567:SF74">
    <property type="entry name" value="HTH-TYPE TRANSCRIPTIONAL REGULATOR ARCR"/>
    <property type="match status" value="1"/>
</dbReference>
<evidence type="ECO:0000256" key="3">
    <source>
        <dbReference type="ARBA" id="ARBA00023163"/>
    </source>
</evidence>
<comment type="caution">
    <text evidence="6">The sequence shown here is derived from an EMBL/GenBank/DDBJ whole genome shotgun (WGS) entry which is preliminary data.</text>
</comment>
<dbReference type="GO" id="GO:0003700">
    <property type="term" value="F:DNA-binding transcription factor activity"/>
    <property type="evidence" value="ECO:0007669"/>
    <property type="project" value="TreeGrafter"/>
</dbReference>
<dbReference type="Proteomes" id="UP000244248">
    <property type="component" value="Unassembled WGS sequence"/>
</dbReference>
<dbReference type="GO" id="GO:0005829">
    <property type="term" value="C:cytosol"/>
    <property type="evidence" value="ECO:0007669"/>
    <property type="project" value="TreeGrafter"/>
</dbReference>
<evidence type="ECO:0000256" key="2">
    <source>
        <dbReference type="ARBA" id="ARBA00023125"/>
    </source>
</evidence>
<sequence>MLDSLAPQKNHLLAALPAQIQDRLFPRLELVPLSMGKVLCHSGDSLRHVYFPVDSIVSLFHETESGASGEISMVGNEGLVGIALLLGGDSTSSQAIVHGAGSAYRLPKQQIKEEFNRHGEFLELLLRYTQSLMTQMSQTAVCNRHHSVEQQLCRLLLLAHDRVPGNKLSLTQDLIAGMLGVRREGITSAAGKLRLQNVIQYARGQITVLNRPKLEELSCECYEVVRHEYARLLPGPCSCAVN</sequence>